<name>A0A1H5W7H8_9GAMM</name>
<keyword evidence="2" id="KW-1185">Reference proteome</keyword>
<evidence type="ECO:0008006" key="3">
    <source>
        <dbReference type="Google" id="ProtNLM"/>
    </source>
</evidence>
<dbReference type="AlphaFoldDB" id="A0A1H5W7H8"/>
<dbReference type="EMBL" id="FNVQ01000001">
    <property type="protein sequence ID" value="SEF95425.1"/>
    <property type="molecule type" value="Genomic_DNA"/>
</dbReference>
<dbReference type="Gene3D" id="3.90.190.10">
    <property type="entry name" value="Protein tyrosine phosphatase superfamily"/>
    <property type="match status" value="1"/>
</dbReference>
<reference evidence="1 2" key="1">
    <citation type="submission" date="2016-10" db="EMBL/GenBank/DDBJ databases">
        <authorList>
            <person name="de Groot N.N."/>
        </authorList>
    </citation>
    <scope>NUCLEOTIDE SEQUENCE [LARGE SCALE GENOMIC DNA]</scope>
    <source>
        <strain evidence="1 2">DSM 22012</strain>
    </source>
</reference>
<protein>
    <recommendedName>
        <fullName evidence="3">Dual specificity phosphatase, catalytic domain</fullName>
    </recommendedName>
</protein>
<dbReference type="InterPro" id="IPR029021">
    <property type="entry name" value="Prot-tyrosine_phosphatase-like"/>
</dbReference>
<proteinExistence type="predicted"/>
<evidence type="ECO:0000313" key="1">
    <source>
        <dbReference type="EMBL" id="SEF95425.1"/>
    </source>
</evidence>
<gene>
    <name evidence="1" type="ORF">SAMN05444390_101963</name>
</gene>
<evidence type="ECO:0000313" key="2">
    <source>
        <dbReference type="Proteomes" id="UP000236745"/>
    </source>
</evidence>
<organism evidence="1 2">
    <name type="scientific">Marinobacterium lutimaris</name>
    <dbReference type="NCBI Taxonomy" id="568106"/>
    <lineage>
        <taxon>Bacteria</taxon>
        <taxon>Pseudomonadati</taxon>
        <taxon>Pseudomonadota</taxon>
        <taxon>Gammaproteobacteria</taxon>
        <taxon>Oceanospirillales</taxon>
        <taxon>Oceanospirillaceae</taxon>
        <taxon>Marinobacterium</taxon>
    </lineage>
</organism>
<sequence length="172" mass="19079">MGSPLIGIQGVCMQKVYERLFVTDATSCSLGSDDVAVVHACKSPCHQRAVGYTGTLPSSHPNYLVLEQGSDLYLNIIDPPVPLFLPALFSSFLDFAKKHWDDGKTLVIHCNQGESRAPSLALLFLARSLTVIDDSSYSSARDEFQKLYHRYLPGKGIQTYFSQNWSKLGQDF</sequence>
<dbReference type="Proteomes" id="UP000236745">
    <property type="component" value="Unassembled WGS sequence"/>
</dbReference>
<dbReference type="SUPFAM" id="SSF52799">
    <property type="entry name" value="(Phosphotyrosine protein) phosphatases II"/>
    <property type="match status" value="1"/>
</dbReference>
<accession>A0A1H5W7H8</accession>